<dbReference type="EC" id="3.5.1.28" evidence="2"/>
<comment type="catalytic activity">
    <reaction evidence="1">
        <text>Hydrolyzes the link between N-acetylmuramoyl residues and L-amino acid residues in certain cell-wall glycopeptides.</text>
        <dbReference type="EC" id="3.5.1.28"/>
    </reaction>
</comment>
<dbReference type="Gene3D" id="3.30.1380.10">
    <property type="match status" value="1"/>
</dbReference>
<dbReference type="RefSeq" id="WP_069911876.1">
    <property type="nucleotide sequence ID" value="NZ_LAJE02000353.1"/>
</dbReference>
<dbReference type="Gene3D" id="3.40.630.40">
    <property type="entry name" value="Zn-dependent exopeptidases"/>
    <property type="match status" value="1"/>
</dbReference>
<feature type="region of interest" description="Disordered" evidence="4">
    <location>
        <begin position="1"/>
        <end position="22"/>
    </location>
</feature>
<proteinExistence type="predicted"/>
<protein>
    <recommendedName>
        <fullName evidence="2">N-acetylmuramoyl-L-alanine amidase</fullName>
        <ecNumber evidence="2">3.5.1.28</ecNumber>
    </recommendedName>
</protein>
<dbReference type="Pfam" id="PF01520">
    <property type="entry name" value="Amidase_3"/>
    <property type="match status" value="1"/>
</dbReference>
<dbReference type="OrthoDB" id="500593at2"/>
<dbReference type="InterPro" id="IPR050695">
    <property type="entry name" value="N-acetylmuramoyl_amidase_3"/>
</dbReference>
<reference evidence="6 7" key="1">
    <citation type="journal article" date="2015" name="Genome Announc.">
        <title>Genome Assemblies of Three Soil-Associated Devosia species: D. insulae, D. limi, and D. soli.</title>
        <authorList>
            <person name="Hassan Y.I."/>
            <person name="Lepp D."/>
            <person name="Zhou T."/>
        </authorList>
    </citation>
    <scope>NUCLEOTIDE SEQUENCE [LARGE SCALE GENOMIC DNA]</scope>
    <source>
        <strain evidence="6 7">DS-56</strain>
    </source>
</reference>
<keyword evidence="7" id="KW-1185">Reference proteome</keyword>
<name>A0A1E5XJS3_9HYPH</name>
<evidence type="ECO:0000256" key="4">
    <source>
        <dbReference type="SAM" id="MobiDB-lite"/>
    </source>
</evidence>
<dbReference type="Proteomes" id="UP000095463">
    <property type="component" value="Unassembled WGS sequence"/>
</dbReference>
<dbReference type="GO" id="GO:0030288">
    <property type="term" value="C:outer membrane-bounded periplasmic space"/>
    <property type="evidence" value="ECO:0007669"/>
    <property type="project" value="TreeGrafter"/>
</dbReference>
<organism evidence="6 7">
    <name type="scientific">Devosia insulae DS-56</name>
    <dbReference type="NCBI Taxonomy" id="1116389"/>
    <lineage>
        <taxon>Bacteria</taxon>
        <taxon>Pseudomonadati</taxon>
        <taxon>Pseudomonadota</taxon>
        <taxon>Alphaproteobacteria</taxon>
        <taxon>Hyphomicrobiales</taxon>
        <taxon>Devosiaceae</taxon>
        <taxon>Devosia</taxon>
    </lineage>
</organism>
<dbReference type="InterPro" id="IPR009045">
    <property type="entry name" value="Zn_M74/Hedgehog-like"/>
</dbReference>
<dbReference type="SMART" id="SM00646">
    <property type="entry name" value="Ami_3"/>
    <property type="match status" value="1"/>
</dbReference>
<evidence type="ECO:0000259" key="5">
    <source>
        <dbReference type="SMART" id="SM00646"/>
    </source>
</evidence>
<evidence type="ECO:0000256" key="3">
    <source>
        <dbReference type="ARBA" id="ARBA00022801"/>
    </source>
</evidence>
<accession>A0A1E5XJS3</accession>
<feature type="domain" description="MurNAc-LAA" evidence="5">
    <location>
        <begin position="70"/>
        <end position="190"/>
    </location>
</feature>
<dbReference type="CDD" id="cd02696">
    <property type="entry name" value="MurNAc-LAA"/>
    <property type="match status" value="1"/>
</dbReference>
<dbReference type="Pfam" id="PF08291">
    <property type="entry name" value="Peptidase_M15_3"/>
    <property type="match status" value="1"/>
</dbReference>
<dbReference type="GO" id="GO:0009253">
    <property type="term" value="P:peptidoglycan catabolic process"/>
    <property type="evidence" value="ECO:0007669"/>
    <property type="project" value="InterPro"/>
</dbReference>
<gene>
    <name evidence="6" type="ORF">VW23_002840</name>
</gene>
<dbReference type="PANTHER" id="PTHR30404:SF0">
    <property type="entry name" value="N-ACETYLMURAMOYL-L-ALANINE AMIDASE AMIC"/>
    <property type="match status" value="1"/>
</dbReference>
<dbReference type="GO" id="GO:0008745">
    <property type="term" value="F:N-acetylmuramoyl-L-alanine amidase activity"/>
    <property type="evidence" value="ECO:0007669"/>
    <property type="project" value="UniProtKB-EC"/>
</dbReference>
<evidence type="ECO:0000256" key="2">
    <source>
        <dbReference type="ARBA" id="ARBA00011901"/>
    </source>
</evidence>
<evidence type="ECO:0000256" key="1">
    <source>
        <dbReference type="ARBA" id="ARBA00001561"/>
    </source>
</evidence>
<dbReference type="InterPro" id="IPR002508">
    <property type="entry name" value="MurNAc-LAA_cat"/>
</dbReference>
<dbReference type="InterPro" id="IPR013230">
    <property type="entry name" value="Peptidase_M15A_C"/>
</dbReference>
<comment type="caution">
    <text evidence="6">The sequence shown here is derived from an EMBL/GenBank/DDBJ whole genome shotgun (WGS) entry which is preliminary data.</text>
</comment>
<dbReference type="EMBL" id="LAJE02000353">
    <property type="protein sequence ID" value="OEO28842.1"/>
    <property type="molecule type" value="Genomic_DNA"/>
</dbReference>
<dbReference type="AlphaFoldDB" id="A0A1E5XJS3"/>
<keyword evidence="3" id="KW-0378">Hydrolase</keyword>
<evidence type="ECO:0000313" key="7">
    <source>
        <dbReference type="Proteomes" id="UP000095463"/>
    </source>
</evidence>
<dbReference type="SUPFAM" id="SSF53187">
    <property type="entry name" value="Zn-dependent exopeptidases"/>
    <property type="match status" value="1"/>
</dbReference>
<dbReference type="PANTHER" id="PTHR30404">
    <property type="entry name" value="N-ACETYLMURAMOYL-L-ALANINE AMIDASE"/>
    <property type="match status" value="1"/>
</dbReference>
<dbReference type="SUPFAM" id="SSF55166">
    <property type="entry name" value="Hedgehog/DD-peptidase"/>
    <property type="match status" value="1"/>
</dbReference>
<evidence type="ECO:0000313" key="6">
    <source>
        <dbReference type="EMBL" id="OEO28842.1"/>
    </source>
</evidence>
<sequence length="426" mass="44796">MAKIVLDPGHGGTTKIGGSSPNNAVGQNGLLEKQVTLEVALAAEKLLTAKGHTVVLTRKTDHNLGLADRARAAKSIAAPVFVSIHFNGFNKTTQGTETICDSTHSAKSANLCRAMQKRLVAATGHNDRNAGHPGGVKSQPLGVLKSSSHHANTACCLIEVSFMDVAAEEARLRTAAYIGRVAKAVADGVTDYLGAGEMESAAAASTASFEDGFAAEGHKAPKVKLVGAPVLESIELKTPNKKAQKKSNDLKEFASVDIGEGFDPSGLGLESTVSILEASSFDMAAFQSFVQSLGLRYFSANELLFLGSSNSGGGACSGKNAFPSSELWPNIANTARMLDEIRHRLGASCRILSAYRNEAYNSCIGGESASLHMRYNAIDFRCETGTSSQWHAVAKAVRASSSAFVGGIGKYPTFVHVDTRGYVANW</sequence>